<evidence type="ECO:0000256" key="4">
    <source>
        <dbReference type="ARBA" id="ARBA00022989"/>
    </source>
</evidence>
<evidence type="ECO:0000256" key="3">
    <source>
        <dbReference type="ARBA" id="ARBA00022692"/>
    </source>
</evidence>
<reference evidence="8 9" key="1">
    <citation type="journal article" date="2015" name="Genome Announc.">
        <title>Complete Genome Sequence of the Novel Leech Symbiont Mucinivorans hirudinis M3T.</title>
        <authorList>
            <person name="Nelson M.C."/>
            <person name="Bomar L."/>
            <person name="Graf J."/>
        </authorList>
    </citation>
    <scope>NUCLEOTIDE SEQUENCE [LARGE SCALE GENOMIC DNA]</scope>
    <source>
        <strain evidence="9">M3</strain>
    </source>
</reference>
<dbReference type="KEGG" id="rbc:BN938_0265"/>
<gene>
    <name evidence="8" type="ORF">BN938_0265</name>
</gene>
<dbReference type="OrthoDB" id="5729944at2"/>
<dbReference type="eggNOG" id="COG0697">
    <property type="taxonomic scope" value="Bacteria"/>
</dbReference>
<feature type="transmembrane region" description="Helical" evidence="6">
    <location>
        <begin position="125"/>
        <end position="144"/>
    </location>
</feature>
<evidence type="ECO:0000259" key="7">
    <source>
        <dbReference type="Pfam" id="PF00892"/>
    </source>
</evidence>
<dbReference type="PANTHER" id="PTHR32322:SF18">
    <property type="entry name" value="S-ADENOSYLMETHIONINE_S-ADENOSYLHOMOCYSTEINE TRANSPORTER"/>
    <property type="match status" value="1"/>
</dbReference>
<feature type="transmembrane region" description="Helical" evidence="6">
    <location>
        <begin position="34"/>
        <end position="54"/>
    </location>
</feature>
<dbReference type="AlphaFoldDB" id="A0A060R609"/>
<feature type="transmembrane region" description="Helical" evidence="6">
    <location>
        <begin position="150"/>
        <end position="171"/>
    </location>
</feature>
<comment type="subcellular location">
    <subcellularLocation>
        <location evidence="1">Cell membrane</location>
        <topology evidence="1">Multi-pass membrane protein</topology>
    </subcellularLocation>
</comment>
<keyword evidence="4 6" id="KW-1133">Transmembrane helix</keyword>
<name>A0A060R609_9BACT</name>
<dbReference type="PATRIC" id="fig|1433126.3.peg.263"/>
<evidence type="ECO:0000313" key="8">
    <source>
        <dbReference type="EMBL" id="CDN30371.1"/>
    </source>
</evidence>
<dbReference type="HOGENOM" id="CLU_064680_1_0_10"/>
<keyword evidence="9" id="KW-1185">Reference proteome</keyword>
<dbReference type="Pfam" id="PF00892">
    <property type="entry name" value="EamA"/>
    <property type="match status" value="2"/>
</dbReference>
<dbReference type="InterPro" id="IPR050638">
    <property type="entry name" value="AA-Vitamin_Transporters"/>
</dbReference>
<dbReference type="PANTHER" id="PTHR32322">
    <property type="entry name" value="INNER MEMBRANE TRANSPORTER"/>
    <property type="match status" value="1"/>
</dbReference>
<feature type="transmembrane region" description="Helical" evidence="6">
    <location>
        <begin position="216"/>
        <end position="236"/>
    </location>
</feature>
<dbReference type="GO" id="GO:0005886">
    <property type="term" value="C:plasma membrane"/>
    <property type="evidence" value="ECO:0007669"/>
    <property type="project" value="UniProtKB-SubCell"/>
</dbReference>
<evidence type="ECO:0000256" key="5">
    <source>
        <dbReference type="ARBA" id="ARBA00023136"/>
    </source>
</evidence>
<dbReference type="EMBL" id="HG934468">
    <property type="protein sequence ID" value="CDN30371.1"/>
    <property type="molecule type" value="Genomic_DNA"/>
</dbReference>
<dbReference type="SUPFAM" id="SSF103481">
    <property type="entry name" value="Multidrug resistance efflux transporter EmrE"/>
    <property type="match status" value="2"/>
</dbReference>
<dbReference type="STRING" id="1433126.BN938_0265"/>
<feature type="domain" description="EamA" evidence="7">
    <location>
        <begin position="153"/>
        <end position="284"/>
    </location>
</feature>
<feature type="domain" description="EamA" evidence="7">
    <location>
        <begin position="7"/>
        <end position="139"/>
    </location>
</feature>
<dbReference type="InterPro" id="IPR000620">
    <property type="entry name" value="EamA_dom"/>
</dbReference>
<organism evidence="8 9">
    <name type="scientific">Mucinivorans hirudinis</name>
    <dbReference type="NCBI Taxonomy" id="1433126"/>
    <lineage>
        <taxon>Bacteria</taxon>
        <taxon>Pseudomonadati</taxon>
        <taxon>Bacteroidota</taxon>
        <taxon>Bacteroidia</taxon>
        <taxon>Bacteroidales</taxon>
        <taxon>Rikenellaceae</taxon>
        <taxon>Mucinivorans</taxon>
    </lineage>
</organism>
<accession>A0A060R609</accession>
<evidence type="ECO:0000256" key="6">
    <source>
        <dbReference type="SAM" id="Phobius"/>
    </source>
</evidence>
<keyword evidence="3 6" id="KW-0812">Transmembrane</keyword>
<feature type="transmembrane region" description="Helical" evidence="6">
    <location>
        <begin position="70"/>
        <end position="90"/>
    </location>
</feature>
<dbReference type="Proteomes" id="UP000027616">
    <property type="component" value="Chromosome I"/>
</dbReference>
<feature type="transmembrane region" description="Helical" evidence="6">
    <location>
        <begin position="102"/>
        <end position="118"/>
    </location>
</feature>
<feature type="transmembrane region" description="Helical" evidence="6">
    <location>
        <begin position="243"/>
        <end position="261"/>
    </location>
</feature>
<proteinExistence type="predicted"/>
<evidence type="ECO:0000256" key="1">
    <source>
        <dbReference type="ARBA" id="ARBA00004651"/>
    </source>
</evidence>
<evidence type="ECO:0000313" key="9">
    <source>
        <dbReference type="Proteomes" id="UP000027616"/>
    </source>
</evidence>
<sequence>MNNQQKAFLCAAGVVLCWSTVATAFKIALAEMSYAKLLLLASFTALIIFLIDVIRKNSFRQITRKNAGKFAALGLLNPFLYYLVLFKAYSLLPAQVAQPLNYLWQIVLLLLSIPLLGTKVSKKQIVWFVVCFVGIVFISLQGSLTGFAESSIFGIILALSSAFIWALYWIFNNKTEPQTDSSLKLFVAFAFGFLFLLAYCALFDDLQLPSIKGVTSAVYVGVFEMGITFILWARALALSTNRAAVISLTYLSPVLSLVLIFFVLGEILYWTTLVGFGLIILGTIKVNKNGTNN</sequence>
<dbReference type="InterPro" id="IPR037185">
    <property type="entry name" value="EmrE-like"/>
</dbReference>
<keyword evidence="5 6" id="KW-0472">Membrane</keyword>
<evidence type="ECO:0000256" key="2">
    <source>
        <dbReference type="ARBA" id="ARBA00022475"/>
    </source>
</evidence>
<protein>
    <submittedName>
        <fullName evidence="8">Permease of the drug/metabolite transporter (DMT) superfamily</fullName>
    </submittedName>
</protein>
<feature type="transmembrane region" description="Helical" evidence="6">
    <location>
        <begin position="183"/>
        <end position="204"/>
    </location>
</feature>
<feature type="transmembrane region" description="Helical" evidence="6">
    <location>
        <begin position="267"/>
        <end position="284"/>
    </location>
</feature>
<keyword evidence="2" id="KW-1003">Cell membrane</keyword>